<dbReference type="InterPro" id="IPR055686">
    <property type="entry name" value="DUF7262"/>
</dbReference>
<dbReference type="Proteomes" id="UP000252189">
    <property type="component" value="Unassembled WGS sequence"/>
</dbReference>
<feature type="region of interest" description="Disordered" evidence="1">
    <location>
        <begin position="81"/>
        <end position="100"/>
    </location>
</feature>
<comment type="caution">
    <text evidence="2">The sequence shown here is derived from an EMBL/GenBank/DDBJ whole genome shotgun (WGS) entry which is preliminary data.</text>
</comment>
<evidence type="ECO:0000313" key="3">
    <source>
        <dbReference type="Proteomes" id="UP000252189"/>
    </source>
</evidence>
<name>A0A368NAX9_9EURY</name>
<dbReference type="EMBL" id="QPHM01000001">
    <property type="protein sequence ID" value="RCU46681.1"/>
    <property type="molecule type" value="Genomic_DNA"/>
</dbReference>
<protein>
    <submittedName>
        <fullName evidence="2">Uncharacterized protein</fullName>
    </submittedName>
</protein>
<accession>A0A368NAX9</accession>
<organism evidence="2 3">
    <name type="scientific">Haloplanus salinus</name>
    <dbReference type="NCBI Taxonomy" id="1126245"/>
    <lineage>
        <taxon>Archaea</taxon>
        <taxon>Methanobacteriati</taxon>
        <taxon>Methanobacteriota</taxon>
        <taxon>Stenosarchaea group</taxon>
        <taxon>Halobacteria</taxon>
        <taxon>Halobacteriales</taxon>
        <taxon>Haloferacaceae</taxon>
        <taxon>Haloplanus</taxon>
    </lineage>
</organism>
<gene>
    <name evidence="2" type="ORF">DU504_04815</name>
</gene>
<keyword evidence="3" id="KW-1185">Reference proteome</keyword>
<evidence type="ECO:0000313" key="2">
    <source>
        <dbReference type="EMBL" id="RCU46681.1"/>
    </source>
</evidence>
<dbReference type="AlphaFoldDB" id="A0A368NAX9"/>
<reference evidence="2 3" key="1">
    <citation type="submission" date="2018-07" db="EMBL/GenBank/DDBJ databases">
        <title>Genome sequences of Haloplanus salinus JCM 18368T.</title>
        <authorList>
            <person name="Kim Y.B."/>
            <person name="Roh S.W."/>
        </authorList>
    </citation>
    <scope>NUCLEOTIDE SEQUENCE [LARGE SCALE GENOMIC DNA]</scope>
    <source>
        <strain evidence="2 3">JCM 18368</strain>
    </source>
</reference>
<proteinExistence type="predicted"/>
<evidence type="ECO:0000256" key="1">
    <source>
        <dbReference type="SAM" id="MobiDB-lite"/>
    </source>
</evidence>
<sequence>MGVAAGFTVVSTGPPPSTAELDTLANDATTILASEPTEGGRDARLVELARSEESFAAVRSSAHDRLVDLLPADVLFRVRTPHGSFGHPQPPTTPVGSTTVSTRYGPVSIRVWYG</sequence>
<dbReference type="Pfam" id="PF23923">
    <property type="entry name" value="DUF7262"/>
    <property type="match status" value="1"/>
</dbReference>